<sequence length="73" mass="8472">MERERGQATFNVQLLMESTESWEPGTVILKRSGPLIKQQRRSCASKRNTQRAPVLTMRMLQSKALDERRKGRV</sequence>
<keyword evidence="2" id="KW-1185">Reference proteome</keyword>
<dbReference type="EMBL" id="JAGKQM010000011">
    <property type="protein sequence ID" value="KAH0905208.1"/>
    <property type="molecule type" value="Genomic_DNA"/>
</dbReference>
<protein>
    <submittedName>
        <fullName evidence="1">Uncharacterized protein</fullName>
    </submittedName>
</protein>
<name>A0ABQ8BKK3_BRANA</name>
<evidence type="ECO:0000313" key="1">
    <source>
        <dbReference type="EMBL" id="KAH0905208.1"/>
    </source>
</evidence>
<gene>
    <name evidence="1" type="ORF">HID58_044711</name>
</gene>
<dbReference type="Proteomes" id="UP000824890">
    <property type="component" value="Unassembled WGS sequence"/>
</dbReference>
<reference evidence="1 2" key="1">
    <citation type="submission" date="2021-05" db="EMBL/GenBank/DDBJ databases">
        <title>Genome Assembly of Synthetic Allotetraploid Brassica napus Reveals Homoeologous Exchanges between Subgenomes.</title>
        <authorList>
            <person name="Davis J.T."/>
        </authorList>
    </citation>
    <scope>NUCLEOTIDE SEQUENCE [LARGE SCALE GENOMIC DNA]</scope>
    <source>
        <strain evidence="2">cv. Da-Ae</strain>
        <tissue evidence="1">Seedling</tissue>
    </source>
</reference>
<organism evidence="1 2">
    <name type="scientific">Brassica napus</name>
    <name type="common">Rape</name>
    <dbReference type="NCBI Taxonomy" id="3708"/>
    <lineage>
        <taxon>Eukaryota</taxon>
        <taxon>Viridiplantae</taxon>
        <taxon>Streptophyta</taxon>
        <taxon>Embryophyta</taxon>
        <taxon>Tracheophyta</taxon>
        <taxon>Spermatophyta</taxon>
        <taxon>Magnoliopsida</taxon>
        <taxon>eudicotyledons</taxon>
        <taxon>Gunneridae</taxon>
        <taxon>Pentapetalae</taxon>
        <taxon>rosids</taxon>
        <taxon>malvids</taxon>
        <taxon>Brassicales</taxon>
        <taxon>Brassicaceae</taxon>
        <taxon>Brassiceae</taxon>
        <taxon>Brassica</taxon>
    </lineage>
</organism>
<evidence type="ECO:0000313" key="2">
    <source>
        <dbReference type="Proteomes" id="UP000824890"/>
    </source>
</evidence>
<accession>A0ABQ8BKK3</accession>
<proteinExistence type="predicted"/>
<comment type="caution">
    <text evidence="1">The sequence shown here is derived from an EMBL/GenBank/DDBJ whole genome shotgun (WGS) entry which is preliminary data.</text>
</comment>